<dbReference type="Gene3D" id="1.20.1250.20">
    <property type="entry name" value="MFS general substrate transporter like domains"/>
    <property type="match status" value="1"/>
</dbReference>
<evidence type="ECO:0000256" key="3">
    <source>
        <dbReference type="ARBA" id="ARBA00022692"/>
    </source>
</evidence>
<evidence type="ECO:0000256" key="4">
    <source>
        <dbReference type="ARBA" id="ARBA00022989"/>
    </source>
</evidence>
<evidence type="ECO:0000256" key="1">
    <source>
        <dbReference type="ARBA" id="ARBA00004141"/>
    </source>
</evidence>
<protein>
    <submittedName>
        <fullName evidence="7">Protein NRT1/ PTR FAMILY 5.1</fullName>
    </submittedName>
</protein>
<keyword evidence="8" id="KW-1185">Reference proteome</keyword>
<gene>
    <name evidence="7" type="ORF">LUZ62_085301</name>
</gene>
<feature type="transmembrane region" description="Helical" evidence="6">
    <location>
        <begin position="401"/>
        <end position="422"/>
    </location>
</feature>
<dbReference type="GO" id="GO:0022857">
    <property type="term" value="F:transmembrane transporter activity"/>
    <property type="evidence" value="ECO:0007669"/>
    <property type="project" value="InterPro"/>
</dbReference>
<evidence type="ECO:0000313" key="8">
    <source>
        <dbReference type="Proteomes" id="UP001140206"/>
    </source>
</evidence>
<evidence type="ECO:0000256" key="5">
    <source>
        <dbReference type="ARBA" id="ARBA00023136"/>
    </source>
</evidence>
<feature type="transmembrane region" description="Helical" evidence="6">
    <location>
        <begin position="73"/>
        <end position="96"/>
    </location>
</feature>
<feature type="transmembrane region" description="Helical" evidence="6">
    <location>
        <begin position="359"/>
        <end position="381"/>
    </location>
</feature>
<dbReference type="SUPFAM" id="SSF103473">
    <property type="entry name" value="MFS general substrate transporter"/>
    <property type="match status" value="1"/>
</dbReference>
<feature type="transmembrane region" description="Helical" evidence="6">
    <location>
        <begin position="202"/>
        <end position="223"/>
    </location>
</feature>
<reference evidence="7" key="1">
    <citation type="submission" date="2022-08" db="EMBL/GenBank/DDBJ databases">
        <authorList>
            <person name="Marques A."/>
        </authorList>
    </citation>
    <scope>NUCLEOTIDE SEQUENCE</scope>
    <source>
        <strain evidence="7">RhyPub2mFocal</strain>
        <tissue evidence="7">Leaves</tissue>
    </source>
</reference>
<evidence type="ECO:0000256" key="6">
    <source>
        <dbReference type="SAM" id="Phobius"/>
    </source>
</evidence>
<dbReference type="GO" id="GO:0016020">
    <property type="term" value="C:membrane"/>
    <property type="evidence" value="ECO:0007669"/>
    <property type="project" value="UniProtKB-SubCell"/>
</dbReference>
<dbReference type="PANTHER" id="PTHR11654">
    <property type="entry name" value="OLIGOPEPTIDE TRANSPORTER-RELATED"/>
    <property type="match status" value="1"/>
</dbReference>
<dbReference type="InterPro" id="IPR036259">
    <property type="entry name" value="MFS_trans_sf"/>
</dbReference>
<feature type="transmembrane region" description="Helical" evidence="6">
    <location>
        <begin position="135"/>
        <end position="155"/>
    </location>
</feature>
<dbReference type="EMBL" id="JAMFTS010000005">
    <property type="protein sequence ID" value="KAJ4750896.1"/>
    <property type="molecule type" value="Genomic_DNA"/>
</dbReference>
<organism evidence="7 8">
    <name type="scientific">Rhynchospora pubera</name>
    <dbReference type="NCBI Taxonomy" id="906938"/>
    <lineage>
        <taxon>Eukaryota</taxon>
        <taxon>Viridiplantae</taxon>
        <taxon>Streptophyta</taxon>
        <taxon>Embryophyta</taxon>
        <taxon>Tracheophyta</taxon>
        <taxon>Spermatophyta</taxon>
        <taxon>Magnoliopsida</taxon>
        <taxon>Liliopsida</taxon>
        <taxon>Poales</taxon>
        <taxon>Cyperaceae</taxon>
        <taxon>Cyperoideae</taxon>
        <taxon>Rhynchosporeae</taxon>
        <taxon>Rhynchospora</taxon>
    </lineage>
</organism>
<dbReference type="Proteomes" id="UP001140206">
    <property type="component" value="Chromosome 5"/>
</dbReference>
<feature type="transmembrane region" description="Helical" evidence="6">
    <location>
        <begin position="484"/>
        <end position="504"/>
    </location>
</feature>
<evidence type="ECO:0000256" key="2">
    <source>
        <dbReference type="ARBA" id="ARBA00005982"/>
    </source>
</evidence>
<keyword evidence="3 6" id="KW-0812">Transmembrane</keyword>
<dbReference type="AlphaFoldDB" id="A0AAV8C8P1"/>
<dbReference type="InterPro" id="IPR000109">
    <property type="entry name" value="POT_fam"/>
</dbReference>
<proteinExistence type="inferred from homology"/>
<keyword evidence="4 6" id="KW-1133">Transmembrane helix</keyword>
<accession>A0AAV8C8P1</accession>
<feature type="transmembrane region" description="Helical" evidence="6">
    <location>
        <begin position="176"/>
        <end position="196"/>
    </location>
</feature>
<comment type="similarity">
    <text evidence="2">Belongs to the major facilitator superfamily. Proton-dependent oligopeptide transporter (POT/PTR) (TC 2.A.17) family.</text>
</comment>
<name>A0AAV8C8P1_9POAL</name>
<feature type="transmembrane region" description="Helical" evidence="6">
    <location>
        <begin position="524"/>
        <end position="543"/>
    </location>
</feature>
<feature type="transmembrane region" description="Helical" evidence="6">
    <location>
        <begin position="108"/>
        <end position="129"/>
    </location>
</feature>
<evidence type="ECO:0000313" key="7">
    <source>
        <dbReference type="EMBL" id="KAJ4750896.1"/>
    </source>
</evidence>
<comment type="caution">
    <text evidence="7">The sequence shown here is derived from an EMBL/GenBank/DDBJ whole genome shotgun (WGS) entry which is preliminary data.</text>
</comment>
<dbReference type="Pfam" id="PF00854">
    <property type="entry name" value="PTR2"/>
    <property type="match status" value="1"/>
</dbReference>
<keyword evidence="5 6" id="KW-0472">Membrane</keyword>
<sequence length="551" mass="61244">MSVMEEARISLLVAEENRNEEIGSSTSDLKQQTGGWKASSLILFIELCQNAAIAGITRNLVVYLKEELLEDNFVAATHVSTWTGTCFLTTLIGAYVSDSYWGNYSTVCGFWIIYLSGLVILTTSASLSILKHTPFFTFLGLYMISLGAGSIKPCLSTFGADQFANTDRRAKASFFSWYYLSIRVATLFASTVIVWIQDNYGWTIGFGIPTLLAGIGFTCLMAGSRYYRYRKPSGSPFTRLCQVIVAASKKHNLSLPENYSLLYQAKEKSTIVPEEEGFKHTPEFSFLDKAAIVSTSDFSCSGVLNPWRLCTMSQVEELKSVLRLLPIWATFILFSSVSTQESSVFVEQAMVMDRRFGSINIPPASLSSCSVLAIVVFAPIYDKIVVPVAHRFTKTEGGLSLLQRSGIGLLFSILAMSTAAIVETKRLQIARDEGLMHQNVPVPMSIFWQIPQHVIIGIGEAFAQIGMLEFFYDQAPNSMRSVSMALALLTISLGSYATSFILTVVNRVTGWIPENLNQGHLDRFFWLVAGLCLFNQVMFVYCASRYRYKKN</sequence>
<comment type="subcellular location">
    <subcellularLocation>
        <location evidence="1">Membrane</location>
        <topology evidence="1">Multi-pass membrane protein</topology>
    </subcellularLocation>
</comment>